<dbReference type="SUPFAM" id="SSF51735">
    <property type="entry name" value="NAD(P)-binding Rossmann-fold domains"/>
    <property type="match status" value="1"/>
</dbReference>
<dbReference type="RefSeq" id="WP_188610964.1">
    <property type="nucleotide sequence ID" value="NZ_BMGG01000007.1"/>
</dbReference>
<dbReference type="GO" id="GO:0016491">
    <property type="term" value="F:oxidoreductase activity"/>
    <property type="evidence" value="ECO:0007669"/>
    <property type="project" value="UniProtKB-KW"/>
</dbReference>
<dbReference type="PROSITE" id="PS00061">
    <property type="entry name" value="ADH_SHORT"/>
    <property type="match status" value="1"/>
</dbReference>
<keyword evidence="2" id="KW-0560">Oxidoreductase</keyword>
<dbReference type="InterPro" id="IPR002347">
    <property type="entry name" value="SDR_fam"/>
</dbReference>
<dbReference type="NCBIfam" id="NF005559">
    <property type="entry name" value="PRK07231.1"/>
    <property type="match status" value="1"/>
</dbReference>
<dbReference type="Proteomes" id="UP000637002">
    <property type="component" value="Unassembled WGS sequence"/>
</dbReference>
<keyword evidence="4" id="KW-1185">Reference proteome</keyword>
<accession>A0A916XJH1</accession>
<dbReference type="PRINTS" id="PR00081">
    <property type="entry name" value="GDHRDH"/>
</dbReference>
<comment type="similarity">
    <text evidence="1">Belongs to the short-chain dehydrogenases/reductases (SDR) family.</text>
</comment>
<comment type="caution">
    <text evidence="3">The sequence shown here is derived from an EMBL/GenBank/DDBJ whole genome shotgun (WGS) entry which is preliminary data.</text>
</comment>
<organism evidence="3 4">
    <name type="scientific">Chelatococcus reniformis</name>
    <dbReference type="NCBI Taxonomy" id="1494448"/>
    <lineage>
        <taxon>Bacteria</taxon>
        <taxon>Pseudomonadati</taxon>
        <taxon>Pseudomonadota</taxon>
        <taxon>Alphaproteobacteria</taxon>
        <taxon>Hyphomicrobiales</taxon>
        <taxon>Chelatococcaceae</taxon>
        <taxon>Chelatococcus</taxon>
    </lineage>
</organism>
<dbReference type="InterPro" id="IPR020904">
    <property type="entry name" value="Sc_DH/Rdtase_CS"/>
</dbReference>
<dbReference type="CDD" id="cd05233">
    <property type="entry name" value="SDR_c"/>
    <property type="match status" value="1"/>
</dbReference>
<dbReference type="EMBL" id="BMGG01000007">
    <property type="protein sequence ID" value="GGC77965.1"/>
    <property type="molecule type" value="Genomic_DNA"/>
</dbReference>
<evidence type="ECO:0000313" key="3">
    <source>
        <dbReference type="EMBL" id="GGC77965.1"/>
    </source>
</evidence>
<reference evidence="3" key="1">
    <citation type="journal article" date="2014" name="Int. J. Syst. Evol. Microbiol.">
        <title>Complete genome sequence of Corynebacterium casei LMG S-19264T (=DSM 44701T), isolated from a smear-ripened cheese.</title>
        <authorList>
            <consortium name="US DOE Joint Genome Institute (JGI-PGF)"/>
            <person name="Walter F."/>
            <person name="Albersmeier A."/>
            <person name="Kalinowski J."/>
            <person name="Ruckert C."/>
        </authorList>
    </citation>
    <scope>NUCLEOTIDE SEQUENCE</scope>
    <source>
        <strain evidence="3">CGMCC 1.12919</strain>
    </source>
</reference>
<sequence>MGEGICRDKAVLVTGAASGIGRATVLALAREGARVIAADRSAAGAAAVAEAVRAAGGEAIDVVADVAREDDVAAMVETAVRRFGRLDGAVNNAGIGGAETGSAGKRTAEIPRAAWDRIIAVNLTGVWLGMTHEIAAMQATGGAIVNVASVGGVVGLPTAAAYTASKHGVVGLTKAAAIEYGAAAIRINAVCPGYIETPLIQASLERRRGHLEQRTPLGRLGTAEEIAELVVWLCSDRAAYVTGAAYTIDGGYTAA</sequence>
<gene>
    <name evidence="3" type="ORF">GCM10010994_40290</name>
</gene>
<dbReference type="Pfam" id="PF13561">
    <property type="entry name" value="adh_short_C2"/>
    <property type="match status" value="1"/>
</dbReference>
<dbReference type="AlphaFoldDB" id="A0A916XJH1"/>
<dbReference type="PANTHER" id="PTHR24321:SF8">
    <property type="entry name" value="ESTRADIOL 17-BETA-DEHYDROGENASE 8-RELATED"/>
    <property type="match status" value="1"/>
</dbReference>
<dbReference type="PANTHER" id="PTHR24321">
    <property type="entry name" value="DEHYDROGENASES, SHORT CHAIN"/>
    <property type="match status" value="1"/>
</dbReference>
<name>A0A916XJH1_9HYPH</name>
<protein>
    <submittedName>
        <fullName evidence="3">Short chain dehydrogenase</fullName>
    </submittedName>
</protein>
<dbReference type="FunFam" id="3.40.50.720:FF:000084">
    <property type="entry name" value="Short-chain dehydrogenase reductase"/>
    <property type="match status" value="1"/>
</dbReference>
<evidence type="ECO:0000256" key="1">
    <source>
        <dbReference type="ARBA" id="ARBA00006484"/>
    </source>
</evidence>
<proteinExistence type="inferred from homology"/>
<dbReference type="InterPro" id="IPR036291">
    <property type="entry name" value="NAD(P)-bd_dom_sf"/>
</dbReference>
<dbReference type="Gene3D" id="3.40.50.720">
    <property type="entry name" value="NAD(P)-binding Rossmann-like Domain"/>
    <property type="match status" value="1"/>
</dbReference>
<evidence type="ECO:0000313" key="4">
    <source>
        <dbReference type="Proteomes" id="UP000637002"/>
    </source>
</evidence>
<evidence type="ECO:0000256" key="2">
    <source>
        <dbReference type="ARBA" id="ARBA00023002"/>
    </source>
</evidence>
<dbReference type="PRINTS" id="PR00080">
    <property type="entry name" value="SDRFAMILY"/>
</dbReference>
<reference evidence="3" key="2">
    <citation type="submission" date="2020-09" db="EMBL/GenBank/DDBJ databases">
        <authorList>
            <person name="Sun Q."/>
            <person name="Zhou Y."/>
        </authorList>
    </citation>
    <scope>NUCLEOTIDE SEQUENCE</scope>
    <source>
        <strain evidence="3">CGMCC 1.12919</strain>
    </source>
</reference>